<dbReference type="Gene3D" id="3.90.1720.10">
    <property type="entry name" value="endopeptidase domain like (from Nostoc punctiforme)"/>
    <property type="match status" value="1"/>
</dbReference>
<keyword evidence="3" id="KW-1185">Reference proteome</keyword>
<organism evidence="2 3">
    <name type="scientific">Vigna angularis var. angularis</name>
    <dbReference type="NCBI Taxonomy" id="157739"/>
    <lineage>
        <taxon>Eukaryota</taxon>
        <taxon>Viridiplantae</taxon>
        <taxon>Streptophyta</taxon>
        <taxon>Embryophyta</taxon>
        <taxon>Tracheophyta</taxon>
        <taxon>Spermatophyta</taxon>
        <taxon>Magnoliopsida</taxon>
        <taxon>eudicotyledons</taxon>
        <taxon>Gunneridae</taxon>
        <taxon>Pentapetalae</taxon>
        <taxon>rosids</taxon>
        <taxon>fabids</taxon>
        <taxon>Fabales</taxon>
        <taxon>Fabaceae</taxon>
        <taxon>Papilionoideae</taxon>
        <taxon>50 kb inversion clade</taxon>
        <taxon>NPAAA clade</taxon>
        <taxon>indigoferoid/millettioid clade</taxon>
        <taxon>Phaseoleae</taxon>
        <taxon>Vigna</taxon>
    </lineage>
</organism>
<name>A0A0S3RL34_PHAAN</name>
<dbReference type="PANTHER" id="PTHR46137">
    <property type="entry name" value="OS05G0310600 PROTEIN"/>
    <property type="match status" value="1"/>
</dbReference>
<dbReference type="PROSITE" id="PS51934">
    <property type="entry name" value="LRAT"/>
    <property type="match status" value="1"/>
</dbReference>
<reference evidence="2 3" key="1">
    <citation type="journal article" date="2015" name="Sci. Rep.">
        <title>The power of single molecule real-time sequencing technology in the de novo assembly of a eukaryotic genome.</title>
        <authorList>
            <person name="Sakai H."/>
            <person name="Naito K."/>
            <person name="Ogiso-Tanaka E."/>
            <person name="Takahashi Y."/>
            <person name="Iseki K."/>
            <person name="Muto C."/>
            <person name="Satou K."/>
            <person name="Teruya K."/>
            <person name="Shiroma A."/>
            <person name="Shimoji M."/>
            <person name="Hirano T."/>
            <person name="Itoh T."/>
            <person name="Kaga A."/>
            <person name="Tomooka N."/>
        </authorList>
    </citation>
    <scope>NUCLEOTIDE SEQUENCE [LARGE SCALE GENOMIC DNA]</scope>
    <source>
        <strain evidence="3">cv. Shumari</strain>
    </source>
</reference>
<dbReference type="OrthoDB" id="421951at2759"/>
<dbReference type="Proteomes" id="UP000291084">
    <property type="component" value="Chromosome 3"/>
</dbReference>
<dbReference type="AlphaFoldDB" id="A0A0S3RL34"/>
<accession>A0A0S3RL34</accession>
<protein>
    <recommendedName>
        <fullName evidence="1">LRAT domain-containing protein</fullName>
    </recommendedName>
</protein>
<evidence type="ECO:0000313" key="3">
    <source>
        <dbReference type="Proteomes" id="UP000291084"/>
    </source>
</evidence>
<evidence type="ECO:0000313" key="2">
    <source>
        <dbReference type="EMBL" id="BAT81322.1"/>
    </source>
</evidence>
<sequence length="260" mass="28042">MGVLSNMIDRENLKLGDHIYSWRQAYIYAHHGIYVGCGMVVHFTRGAGQEIGTGTVLDNFLLSSSPTHSIDTPCPRCANQTRTDGVLCSCLDCFLSGGNLYIFEYGVSPAFFLAKARGGTCTLAPSDPVEDVLHRSSFLLDNGFGGYNVFKNNCEDFAIYCKTGLLVSTNISVGRSGQLASYISAASTVVSTPLRFMTTSFSGLALVSVGMYCAGRLMSDIGVRRDVLKVPVERLIATPGQDISPGLDISERTTEMAKED</sequence>
<dbReference type="EMBL" id="AP015036">
    <property type="protein sequence ID" value="BAT81322.1"/>
    <property type="molecule type" value="Genomic_DNA"/>
</dbReference>
<feature type="domain" description="LRAT" evidence="1">
    <location>
        <begin position="20"/>
        <end position="170"/>
    </location>
</feature>
<proteinExistence type="predicted"/>
<gene>
    <name evidence="2" type="primary">Vigan.03G101300</name>
    <name evidence="2" type="ORF">VIGAN_03101300</name>
</gene>
<dbReference type="InterPro" id="IPR007053">
    <property type="entry name" value="LRAT_dom"/>
</dbReference>
<evidence type="ECO:0000259" key="1">
    <source>
        <dbReference type="PROSITE" id="PS51934"/>
    </source>
</evidence>
<dbReference type="PANTHER" id="PTHR46137:SF3">
    <property type="entry name" value="OS05G0310600 PROTEIN"/>
    <property type="match status" value="1"/>
</dbReference>
<dbReference type="Pfam" id="PF04970">
    <property type="entry name" value="LRAT"/>
    <property type="match status" value="1"/>
</dbReference>